<feature type="domain" description="Peptidase M24 C-terminal" evidence="6">
    <location>
        <begin position="536"/>
        <end position="595"/>
    </location>
</feature>
<dbReference type="EMBL" id="JQJD01000040">
    <property type="protein sequence ID" value="KGN80433.1"/>
    <property type="molecule type" value="Genomic_DNA"/>
</dbReference>
<dbReference type="PANTHER" id="PTHR43763">
    <property type="entry name" value="XAA-PRO AMINOPEPTIDASE 1"/>
    <property type="match status" value="1"/>
</dbReference>
<sequence length="597" mass="66974">MTTEIKARLTSLREKMKATDIQAYIIPSSDCHLSEYVPECWKDREWISGFNGSAGTVVVTLDRAGLWTDSRYFLQGAEQLEGTTIELFKMGLPETPSIPQFLRKEGGIKKVGFFGRAISVNEANSYKRELTVAGIEVVTDQDLIAEVRTSLPQIPMHPFFIQPLEYAGRSVQDKVADVRKALDDAGANTMIITMLDEIAWLFNVRGTDVDYNPVGIAYGMITRNEVRFYTFPEKITPEVKAHLEGSGVVIKPYAEIYNDVPALCEKSILVLDPARTNFALASAVPVHCTVISQLSPITLLKACKNEAEYRGYQAAMKRDGVALTRFFIWLEKELDEGRTPDEVEIGEVLASFRAKGDYYVSDSFATIAGYNGHGAIVHYRAEHPTAYKVERKGMLLLDSGGQYNDGTTDITRTISLDGNPTKRQKEDYTRVLMGHIDIATAIYPQGTRGSQLDILARKALWDNCQNYGHGTGHGVGHFLNVHEGPQNIRMDENPTTLRPGMVTSNEPGYYLANEYGIRIENLVRTIPYNETIDGTFYAFETLTLCYLDNTLVEPSMMSAPQIKWYNDYQERVYRELSPLLSAEEAAWLRNKTLPLTK</sequence>
<dbReference type="eggNOG" id="COG0006">
    <property type="taxonomic scope" value="Bacteria"/>
</dbReference>
<dbReference type="Pfam" id="PF16189">
    <property type="entry name" value="Creatinase_N_2"/>
    <property type="match status" value="1"/>
</dbReference>
<dbReference type="InterPro" id="IPR029149">
    <property type="entry name" value="Creatin/AminoP/Spt16_N"/>
</dbReference>
<evidence type="ECO:0000313" key="8">
    <source>
        <dbReference type="Proteomes" id="UP000030125"/>
    </source>
</evidence>
<keyword evidence="2" id="KW-0479">Metal-binding</keyword>
<name>A0A0A2ENE1_PORCN</name>
<dbReference type="AlphaFoldDB" id="A0A0A2ENE1"/>
<dbReference type="Pfam" id="PF00557">
    <property type="entry name" value="Peptidase_M24"/>
    <property type="match status" value="1"/>
</dbReference>
<protein>
    <submittedName>
        <fullName evidence="7">Peptidase M24</fullName>
    </submittedName>
</protein>
<evidence type="ECO:0000259" key="4">
    <source>
        <dbReference type="Pfam" id="PF00557"/>
    </source>
</evidence>
<dbReference type="FunFam" id="3.90.230.10:FF:000009">
    <property type="entry name" value="xaa-Pro aminopeptidase 2"/>
    <property type="match status" value="1"/>
</dbReference>
<feature type="domain" description="Peptidase M24" evidence="4">
    <location>
        <begin position="312"/>
        <end position="523"/>
    </location>
</feature>
<reference evidence="7 8" key="1">
    <citation type="submission" date="2014-08" db="EMBL/GenBank/DDBJ databases">
        <title>Porphyromonas cangingivalis strain:COT-109_OH1386 Genome sequencing.</title>
        <authorList>
            <person name="Wallis C."/>
            <person name="Deusch O."/>
            <person name="O'Flynn C."/>
            <person name="Davis I."/>
            <person name="Jospin G."/>
            <person name="Darling A.E."/>
            <person name="Coil D.A."/>
            <person name="Alexiev A."/>
            <person name="Horsfall A."/>
            <person name="Kirkwood N."/>
            <person name="Harris S."/>
            <person name="Eisen J.A."/>
        </authorList>
    </citation>
    <scope>NUCLEOTIDE SEQUENCE [LARGE SCALE GENOMIC DNA]</scope>
    <source>
        <strain evidence="8">COT-109 OH1386</strain>
    </source>
</reference>
<dbReference type="SUPFAM" id="SSF55920">
    <property type="entry name" value="Creatinase/aminopeptidase"/>
    <property type="match status" value="1"/>
</dbReference>
<dbReference type="InterPro" id="IPR033740">
    <property type="entry name" value="Pept_M24B"/>
</dbReference>
<dbReference type="CDD" id="cd01085">
    <property type="entry name" value="APP"/>
    <property type="match status" value="1"/>
</dbReference>
<dbReference type="InterPro" id="IPR000994">
    <property type="entry name" value="Pept_M24"/>
</dbReference>
<dbReference type="InterPro" id="IPR000587">
    <property type="entry name" value="Creatinase_N"/>
</dbReference>
<dbReference type="STRING" id="36874.HQ34_02025"/>
<keyword evidence="3" id="KW-0378">Hydrolase</keyword>
<dbReference type="InterPro" id="IPR050422">
    <property type="entry name" value="X-Pro_aminopeptidase_P"/>
</dbReference>
<evidence type="ECO:0000256" key="2">
    <source>
        <dbReference type="ARBA" id="ARBA00022723"/>
    </source>
</evidence>
<dbReference type="InterPro" id="IPR032416">
    <property type="entry name" value="Peptidase_M24_C"/>
</dbReference>
<keyword evidence="8" id="KW-1185">Reference proteome</keyword>
<accession>A0A0A2ENE1</accession>
<evidence type="ECO:0000256" key="1">
    <source>
        <dbReference type="ARBA" id="ARBA00008766"/>
    </source>
</evidence>
<evidence type="ECO:0000259" key="5">
    <source>
        <dbReference type="Pfam" id="PF01321"/>
    </source>
</evidence>
<dbReference type="GO" id="GO:0005737">
    <property type="term" value="C:cytoplasm"/>
    <property type="evidence" value="ECO:0007669"/>
    <property type="project" value="UniProtKB-ARBA"/>
</dbReference>
<dbReference type="Gene3D" id="3.40.350.10">
    <property type="entry name" value="Creatinase/prolidase N-terminal domain"/>
    <property type="match status" value="2"/>
</dbReference>
<dbReference type="SUPFAM" id="SSF53092">
    <property type="entry name" value="Creatinase/prolidase N-terminal domain"/>
    <property type="match status" value="1"/>
</dbReference>
<dbReference type="Gene3D" id="3.90.230.10">
    <property type="entry name" value="Creatinase/methionine aminopeptidase superfamily"/>
    <property type="match status" value="1"/>
</dbReference>
<comment type="caution">
    <text evidence="7">The sequence shown here is derived from an EMBL/GenBank/DDBJ whole genome shotgun (WGS) entry which is preliminary data.</text>
</comment>
<evidence type="ECO:0000259" key="6">
    <source>
        <dbReference type="Pfam" id="PF16188"/>
    </source>
</evidence>
<dbReference type="GO" id="GO:0046872">
    <property type="term" value="F:metal ion binding"/>
    <property type="evidence" value="ECO:0007669"/>
    <property type="project" value="UniProtKB-KW"/>
</dbReference>
<dbReference type="GO" id="GO:0070006">
    <property type="term" value="F:metalloaminopeptidase activity"/>
    <property type="evidence" value="ECO:0007669"/>
    <property type="project" value="InterPro"/>
</dbReference>
<organism evidence="7 8">
    <name type="scientific">Porphyromonas cangingivalis</name>
    <dbReference type="NCBI Taxonomy" id="36874"/>
    <lineage>
        <taxon>Bacteria</taxon>
        <taxon>Pseudomonadati</taxon>
        <taxon>Bacteroidota</taxon>
        <taxon>Bacteroidia</taxon>
        <taxon>Bacteroidales</taxon>
        <taxon>Porphyromonadaceae</taxon>
        <taxon>Porphyromonas</taxon>
    </lineage>
</organism>
<dbReference type="InterPro" id="IPR036005">
    <property type="entry name" value="Creatinase/aminopeptidase-like"/>
</dbReference>
<dbReference type="Pfam" id="PF01321">
    <property type="entry name" value="Creatinase_N"/>
    <property type="match status" value="1"/>
</dbReference>
<feature type="domain" description="Creatinase N-terminal" evidence="5">
    <location>
        <begin position="8"/>
        <end position="148"/>
    </location>
</feature>
<dbReference type="Proteomes" id="UP000030125">
    <property type="component" value="Unassembled WGS sequence"/>
</dbReference>
<dbReference type="OrthoDB" id="9806388at2"/>
<evidence type="ECO:0000256" key="3">
    <source>
        <dbReference type="ARBA" id="ARBA00022801"/>
    </source>
</evidence>
<gene>
    <name evidence="7" type="ORF">HQ35_05570</name>
</gene>
<dbReference type="PANTHER" id="PTHR43763:SF6">
    <property type="entry name" value="XAA-PRO AMINOPEPTIDASE 1"/>
    <property type="match status" value="1"/>
</dbReference>
<dbReference type="Pfam" id="PF16188">
    <property type="entry name" value="Peptidase_M24_C"/>
    <property type="match status" value="1"/>
</dbReference>
<comment type="similarity">
    <text evidence="1">Belongs to the peptidase M24B family.</text>
</comment>
<evidence type="ECO:0000313" key="7">
    <source>
        <dbReference type="EMBL" id="KGN80433.1"/>
    </source>
</evidence>
<proteinExistence type="inferred from homology"/>
<dbReference type="RefSeq" id="WP_036851636.1">
    <property type="nucleotide sequence ID" value="NZ_JQJD01000040.1"/>
</dbReference>